<dbReference type="AlphaFoldDB" id="A0A7W9GWB2"/>
<dbReference type="Pfam" id="PF01547">
    <property type="entry name" value="SBP_bac_1"/>
    <property type="match status" value="1"/>
</dbReference>
<dbReference type="RefSeq" id="WP_184827854.1">
    <property type="nucleotide sequence ID" value="NZ_JACHMM010000001.1"/>
</dbReference>
<proteinExistence type="predicted"/>
<evidence type="ECO:0000313" key="2">
    <source>
        <dbReference type="EMBL" id="MBB5791240.1"/>
    </source>
</evidence>
<dbReference type="InterPro" id="IPR050490">
    <property type="entry name" value="Bact_solute-bd_prot1"/>
</dbReference>
<evidence type="ECO:0000256" key="1">
    <source>
        <dbReference type="SAM" id="SignalP"/>
    </source>
</evidence>
<dbReference type="Proteomes" id="UP000542813">
    <property type="component" value="Unassembled WGS sequence"/>
</dbReference>
<dbReference type="PANTHER" id="PTHR43649">
    <property type="entry name" value="ARABINOSE-BINDING PROTEIN-RELATED"/>
    <property type="match status" value="1"/>
</dbReference>
<sequence length="427" mass="45284">MIIGTPTRRVRRALAALTLTTAAVALSACGGGDNAGSSGDGDVTLNALFLDTDVYTPCVTDYVQRFTDETGIEVNVQSEGFQGYHDKLLTTLSSGSDTYDLTMIAYQWTGEFSPFMVPITDKVEEDEDVLGGILPASTDTYVFEDQQYAIPFTAQAETLFYRTDLFEQAGLEPPTTWQEFTDTAEFFSDNPDFPGVYGTSVKAAPSHAQTMFDNRYYGFGGEALGEPGSEMDVDAAAQALQQLKDDATVYSPPGALAATFAEVAAQFAGGTVAMAELMPTTVLGLVNDEGDSNKVLGNVGATVIPGGHGEAGGWGLSVTQTSKQQDAAYELARFMTSEEADLACYNDYGKPAVQQATYDDPDVQAAWQTQGILDALSSSLGKARGATAAQINGMMDDTVSRFLAGQAGSAEEAAQELADQYRDLVGD</sequence>
<evidence type="ECO:0000313" key="3">
    <source>
        <dbReference type="Proteomes" id="UP000542813"/>
    </source>
</evidence>
<feature type="chain" id="PRO_5030862125" evidence="1">
    <location>
        <begin position="28"/>
        <end position="427"/>
    </location>
</feature>
<dbReference type="SUPFAM" id="SSF53850">
    <property type="entry name" value="Periplasmic binding protein-like II"/>
    <property type="match status" value="1"/>
</dbReference>
<name>A0A7W9GWB2_9ACTN</name>
<keyword evidence="2" id="KW-0813">Transport</keyword>
<keyword evidence="2" id="KW-0762">Sugar transport</keyword>
<protein>
    <submittedName>
        <fullName evidence="2">Multiple sugar transport system substrate-binding protein</fullName>
    </submittedName>
</protein>
<dbReference type="InterPro" id="IPR006059">
    <property type="entry name" value="SBP"/>
</dbReference>
<dbReference type="Gene3D" id="3.40.190.10">
    <property type="entry name" value="Periplasmic binding protein-like II"/>
    <property type="match status" value="2"/>
</dbReference>
<keyword evidence="3" id="KW-1185">Reference proteome</keyword>
<keyword evidence="1" id="KW-0732">Signal</keyword>
<feature type="signal peptide" evidence="1">
    <location>
        <begin position="1"/>
        <end position="27"/>
    </location>
</feature>
<dbReference type="PANTHER" id="PTHR43649:SF12">
    <property type="entry name" value="DIACETYLCHITOBIOSE BINDING PROTEIN DASA"/>
    <property type="match status" value="1"/>
</dbReference>
<reference evidence="2 3" key="1">
    <citation type="submission" date="2020-08" db="EMBL/GenBank/DDBJ databases">
        <title>Sequencing the genomes of 1000 actinobacteria strains.</title>
        <authorList>
            <person name="Klenk H.-P."/>
        </authorList>
    </citation>
    <scope>NUCLEOTIDE SEQUENCE [LARGE SCALE GENOMIC DNA]</scope>
    <source>
        <strain evidence="2 3">DSM 102122</strain>
    </source>
</reference>
<accession>A0A7W9GWB2</accession>
<gene>
    <name evidence="2" type="ORF">HD601_005815</name>
</gene>
<organism evidence="2 3">
    <name type="scientific">Jiangella mangrovi</name>
    <dbReference type="NCBI Taxonomy" id="1524084"/>
    <lineage>
        <taxon>Bacteria</taxon>
        <taxon>Bacillati</taxon>
        <taxon>Actinomycetota</taxon>
        <taxon>Actinomycetes</taxon>
        <taxon>Jiangellales</taxon>
        <taxon>Jiangellaceae</taxon>
        <taxon>Jiangella</taxon>
    </lineage>
</organism>
<dbReference type="EMBL" id="JACHMM010000001">
    <property type="protein sequence ID" value="MBB5791240.1"/>
    <property type="molecule type" value="Genomic_DNA"/>
</dbReference>
<comment type="caution">
    <text evidence="2">The sequence shown here is derived from an EMBL/GenBank/DDBJ whole genome shotgun (WGS) entry which is preliminary data.</text>
</comment>